<dbReference type="NCBIfam" id="NF004559">
    <property type="entry name" value="PRK05899.2-5"/>
    <property type="match status" value="1"/>
</dbReference>
<proteinExistence type="inferred from homology"/>
<dbReference type="SMART" id="SM00861">
    <property type="entry name" value="Transket_pyr"/>
    <property type="match status" value="1"/>
</dbReference>
<evidence type="ECO:0000256" key="6">
    <source>
        <dbReference type="ARBA" id="ARBA00011738"/>
    </source>
</evidence>
<evidence type="ECO:0000256" key="11">
    <source>
        <dbReference type="ARBA" id="ARBA00023052"/>
    </source>
</evidence>
<keyword evidence="14" id="KW-1185">Reference proteome</keyword>
<comment type="cofactor">
    <cofactor evidence="1">
        <name>Ca(2+)</name>
        <dbReference type="ChEBI" id="CHEBI:29108"/>
    </cofactor>
</comment>
<comment type="caution">
    <text evidence="13">The sequence shown here is derived from an EMBL/GenBank/DDBJ whole genome shotgun (WGS) entry which is preliminary data.</text>
</comment>
<evidence type="ECO:0000256" key="1">
    <source>
        <dbReference type="ARBA" id="ARBA00001913"/>
    </source>
</evidence>
<evidence type="ECO:0000256" key="8">
    <source>
        <dbReference type="ARBA" id="ARBA00022723"/>
    </source>
</evidence>
<dbReference type="OrthoDB" id="8732661at2"/>
<dbReference type="InterPro" id="IPR009014">
    <property type="entry name" value="Transketo_C/PFOR_II"/>
</dbReference>
<dbReference type="InterPro" id="IPR029061">
    <property type="entry name" value="THDP-binding"/>
</dbReference>
<dbReference type="EMBL" id="VFQC01000001">
    <property type="protein sequence ID" value="TQN33230.1"/>
    <property type="molecule type" value="Genomic_DNA"/>
</dbReference>
<evidence type="ECO:0000256" key="9">
    <source>
        <dbReference type="ARBA" id="ARBA00022837"/>
    </source>
</evidence>
<evidence type="ECO:0000313" key="14">
    <source>
        <dbReference type="Proteomes" id="UP000317422"/>
    </source>
</evidence>
<dbReference type="GO" id="GO:0030976">
    <property type="term" value="F:thiamine pyrophosphate binding"/>
    <property type="evidence" value="ECO:0007669"/>
    <property type="project" value="TreeGrafter"/>
</dbReference>
<dbReference type="Gene3D" id="3.40.50.970">
    <property type="match status" value="2"/>
</dbReference>
<evidence type="ECO:0000259" key="12">
    <source>
        <dbReference type="SMART" id="SM00861"/>
    </source>
</evidence>
<dbReference type="AlphaFoldDB" id="A0A543NN24"/>
<comment type="similarity">
    <text evidence="5">Belongs to the transketolase family.</text>
</comment>
<protein>
    <submittedName>
        <fullName evidence="13">Transketolase</fullName>
    </submittedName>
</protein>
<dbReference type="InterPro" id="IPR020826">
    <property type="entry name" value="Transketolase_BS"/>
</dbReference>
<dbReference type="CDD" id="cd02012">
    <property type="entry name" value="TPP_TK"/>
    <property type="match status" value="1"/>
</dbReference>
<feature type="domain" description="Transketolase-like pyrimidine-binding" evidence="12">
    <location>
        <begin position="305"/>
        <end position="468"/>
    </location>
</feature>
<evidence type="ECO:0000313" key="13">
    <source>
        <dbReference type="EMBL" id="TQN33230.1"/>
    </source>
</evidence>
<dbReference type="Pfam" id="PF02780">
    <property type="entry name" value="Transketolase_C"/>
    <property type="match status" value="1"/>
</dbReference>
<accession>A0A543NN24</accession>
<dbReference type="SUPFAM" id="SSF52518">
    <property type="entry name" value="Thiamin diphosphate-binding fold (THDP-binding)"/>
    <property type="match status" value="2"/>
</dbReference>
<dbReference type="Pfam" id="PF02779">
    <property type="entry name" value="Transket_pyr"/>
    <property type="match status" value="1"/>
</dbReference>
<dbReference type="FunFam" id="3.40.50.970:FF:000129">
    <property type="entry name" value="Transketolase"/>
    <property type="match status" value="1"/>
</dbReference>
<dbReference type="Gene3D" id="3.40.50.920">
    <property type="match status" value="1"/>
</dbReference>
<dbReference type="PANTHER" id="PTHR43195">
    <property type="entry name" value="TRANSKETOLASE"/>
    <property type="match status" value="1"/>
</dbReference>
<name>A0A543NN24_9ACTN</name>
<dbReference type="InterPro" id="IPR033248">
    <property type="entry name" value="Transketolase_C"/>
</dbReference>
<dbReference type="GO" id="GO:0005737">
    <property type="term" value="C:cytoplasm"/>
    <property type="evidence" value="ECO:0007669"/>
    <property type="project" value="UniProtKB-ARBA"/>
</dbReference>
<dbReference type="CDD" id="cd07033">
    <property type="entry name" value="TPP_PYR_DXS_TK_like"/>
    <property type="match status" value="1"/>
</dbReference>
<dbReference type="Proteomes" id="UP000317422">
    <property type="component" value="Unassembled WGS sequence"/>
</dbReference>
<dbReference type="RefSeq" id="WP_141924624.1">
    <property type="nucleotide sequence ID" value="NZ_VFQC01000001.1"/>
</dbReference>
<sequence>MSQGAWLYELGQQLRVDAVRAADAAGSGHPTSSMSAADLMAVLAARHLRYDFDDPHSPENDHLVFSKGHASPLLYALYKACGAVSDTELLSYRRRGSRLEGHPTPRLPWVEVATGSLGQGLPVGVGMALAGMHLDRLPYRVWVLCGDSELTEGSVWEAMEYAGDSGLGNLTAILDINRLGQRGPTRHGWDLDAYQRRAAAFGWNTIEIDGHDTAAIDDAYAQAEASPERPTAIIARTVKGAGASAVANQEGAHGKPLSDAEAAIAELGGVRDNRVTVTRPEAGHQPHSFPEGRLELPSYDTGSQTATRSAFGEAVTALGHARGDVVVLDGEVADSTRAQYFAKAHPERFFECYIAEQQMVAAAVGMQVRGWVPYAATFAAFFSRAYDFIRMAAISRANIKLVGSHAGVAIGQDGPSQMGLEDIAALRAVHGSVVLHPCDGNSTARLTAAMADHHGITYLRTMRADTPVLYGPDETFEIGGSKLPRSSDADQATVVSAGTTVHEALRAADILEREGIPLRVVDAYSIKPVDAATLRRAAADTGRIVVAEDHWPEGGLGDAVLDVFADTRPSPRLMKLAVSSMPASATPDEQLAEARIDAESIAEAVRAMVRQEEGASV</sequence>
<dbReference type="GO" id="GO:0004802">
    <property type="term" value="F:transketolase activity"/>
    <property type="evidence" value="ECO:0007669"/>
    <property type="project" value="TreeGrafter"/>
</dbReference>
<dbReference type="InterPro" id="IPR005474">
    <property type="entry name" value="Transketolase_N"/>
</dbReference>
<comment type="cofactor">
    <cofactor evidence="4">
        <name>thiamine diphosphate</name>
        <dbReference type="ChEBI" id="CHEBI:58937"/>
    </cofactor>
</comment>
<keyword evidence="7" id="KW-0808">Transferase</keyword>
<keyword evidence="10" id="KW-0460">Magnesium</keyword>
<gene>
    <name evidence="13" type="ORF">FHX37_3235</name>
</gene>
<comment type="subunit">
    <text evidence="6">Homodimer.</text>
</comment>
<evidence type="ECO:0000256" key="4">
    <source>
        <dbReference type="ARBA" id="ARBA00001964"/>
    </source>
</evidence>
<dbReference type="Pfam" id="PF00456">
    <property type="entry name" value="Transketolase_N"/>
    <property type="match status" value="1"/>
</dbReference>
<keyword evidence="11" id="KW-0786">Thiamine pyrophosphate</keyword>
<comment type="cofactor">
    <cofactor evidence="3">
        <name>Mg(2+)</name>
        <dbReference type="ChEBI" id="CHEBI:18420"/>
    </cofactor>
</comment>
<comment type="cofactor">
    <cofactor evidence="2">
        <name>Mn(2+)</name>
        <dbReference type="ChEBI" id="CHEBI:29035"/>
    </cofactor>
</comment>
<keyword evidence="9" id="KW-0106">Calcium</keyword>
<dbReference type="SUPFAM" id="SSF52922">
    <property type="entry name" value="TK C-terminal domain-like"/>
    <property type="match status" value="1"/>
</dbReference>
<keyword evidence="8" id="KW-0479">Metal-binding</keyword>
<evidence type="ECO:0000256" key="5">
    <source>
        <dbReference type="ARBA" id="ARBA00007131"/>
    </source>
</evidence>
<reference evidence="13 14" key="1">
    <citation type="submission" date="2019-06" db="EMBL/GenBank/DDBJ databases">
        <title>Sequencing the genomes of 1000 actinobacteria strains.</title>
        <authorList>
            <person name="Klenk H.-P."/>
        </authorList>
    </citation>
    <scope>NUCLEOTIDE SEQUENCE [LARGE SCALE GENOMIC DNA]</scope>
    <source>
        <strain evidence="13 14">DSM 45015</strain>
    </source>
</reference>
<dbReference type="GO" id="GO:0000287">
    <property type="term" value="F:magnesium ion binding"/>
    <property type="evidence" value="ECO:0007669"/>
    <property type="project" value="UniProtKB-ARBA"/>
</dbReference>
<organism evidence="13 14">
    <name type="scientific">Haloactinospora alba</name>
    <dbReference type="NCBI Taxonomy" id="405555"/>
    <lineage>
        <taxon>Bacteria</taxon>
        <taxon>Bacillati</taxon>
        <taxon>Actinomycetota</taxon>
        <taxon>Actinomycetes</taxon>
        <taxon>Streptosporangiales</taxon>
        <taxon>Nocardiopsidaceae</taxon>
        <taxon>Haloactinospora</taxon>
    </lineage>
</organism>
<dbReference type="InterPro" id="IPR051424">
    <property type="entry name" value="Transketolase-like"/>
</dbReference>
<evidence type="ECO:0000256" key="7">
    <source>
        <dbReference type="ARBA" id="ARBA00022679"/>
    </source>
</evidence>
<evidence type="ECO:0000256" key="10">
    <source>
        <dbReference type="ARBA" id="ARBA00022842"/>
    </source>
</evidence>
<evidence type="ECO:0000256" key="3">
    <source>
        <dbReference type="ARBA" id="ARBA00001946"/>
    </source>
</evidence>
<dbReference type="PROSITE" id="PS00802">
    <property type="entry name" value="TRANSKETOLASE_2"/>
    <property type="match status" value="1"/>
</dbReference>
<dbReference type="PANTHER" id="PTHR43195:SF1">
    <property type="entry name" value="FI06132P-RELATED"/>
    <property type="match status" value="1"/>
</dbReference>
<dbReference type="InterPro" id="IPR005475">
    <property type="entry name" value="Transketolase-like_Pyr-bd"/>
</dbReference>
<evidence type="ECO:0000256" key="2">
    <source>
        <dbReference type="ARBA" id="ARBA00001936"/>
    </source>
</evidence>